<dbReference type="PANTHER" id="PTHR11079:SF156">
    <property type="entry name" value="INACTIVE TRNA-SPECIFIC ADENOSINE DEAMINASE-LIKE PROTEIN 3-RELATED"/>
    <property type="match status" value="1"/>
</dbReference>
<dbReference type="GO" id="GO:0008033">
    <property type="term" value="P:tRNA processing"/>
    <property type="evidence" value="ECO:0007669"/>
    <property type="project" value="UniProtKB-KW"/>
</dbReference>
<dbReference type="InterPro" id="IPR001214">
    <property type="entry name" value="SET_dom"/>
</dbReference>
<dbReference type="Gene3D" id="3.40.140.10">
    <property type="entry name" value="Cytidine Deaminase, domain 2"/>
    <property type="match status" value="1"/>
</dbReference>
<dbReference type="PROSITE" id="PS51747">
    <property type="entry name" value="CYT_DCMP_DEAMINASES_2"/>
    <property type="match status" value="1"/>
</dbReference>
<dbReference type="SUPFAM" id="SSF82199">
    <property type="entry name" value="SET domain"/>
    <property type="match status" value="1"/>
</dbReference>
<comment type="similarity">
    <text evidence="2">Belongs to the cytidine and deoxycytidylate deaminase family. ADAT3 subfamily.</text>
</comment>
<keyword evidence="1" id="KW-0819">tRNA processing</keyword>
<dbReference type="PANTHER" id="PTHR11079">
    <property type="entry name" value="CYTOSINE DEAMINASE FAMILY MEMBER"/>
    <property type="match status" value="1"/>
</dbReference>
<dbReference type="InterPro" id="IPR002125">
    <property type="entry name" value="CMP_dCMP_dom"/>
</dbReference>
<dbReference type="InterPro" id="IPR046341">
    <property type="entry name" value="SET_dom_sf"/>
</dbReference>
<dbReference type="Pfam" id="PF00856">
    <property type="entry name" value="SET"/>
    <property type="match status" value="1"/>
</dbReference>
<dbReference type="GO" id="GO:0005634">
    <property type="term" value="C:nucleus"/>
    <property type="evidence" value="ECO:0007669"/>
    <property type="project" value="TreeGrafter"/>
</dbReference>
<dbReference type="PROSITE" id="PS50280">
    <property type="entry name" value="SET"/>
    <property type="match status" value="1"/>
</dbReference>
<reference evidence="5" key="1">
    <citation type="submission" date="2023-03" db="EMBL/GenBank/DDBJ databases">
        <title>Mating type loci evolution in Malassezia.</title>
        <authorList>
            <person name="Coelho M.A."/>
        </authorList>
    </citation>
    <scope>NUCLEOTIDE SEQUENCE</scope>
    <source>
        <strain evidence="5">CBS 11721</strain>
    </source>
</reference>
<dbReference type="GO" id="GO:0052717">
    <property type="term" value="F:tRNA-specific adenosine-34 deaminase activity"/>
    <property type="evidence" value="ECO:0007669"/>
    <property type="project" value="TreeGrafter"/>
</dbReference>
<proteinExistence type="inferred from homology"/>
<gene>
    <name evidence="5" type="primary">TAD3</name>
    <name evidence="5" type="ORF">MCUN1_000900</name>
</gene>
<dbReference type="CDD" id="cd01285">
    <property type="entry name" value="nucleoside_deaminase"/>
    <property type="match status" value="1"/>
</dbReference>
<feature type="domain" description="CMP/dCMP-type deaminase" evidence="4">
    <location>
        <begin position="284"/>
        <end position="421"/>
    </location>
</feature>
<evidence type="ECO:0000313" key="5">
    <source>
        <dbReference type="EMBL" id="WFD34068.1"/>
    </source>
</evidence>
<keyword evidence="6" id="KW-1185">Reference proteome</keyword>
<evidence type="ECO:0000256" key="1">
    <source>
        <dbReference type="ARBA" id="ARBA00022694"/>
    </source>
</evidence>
<dbReference type="Proteomes" id="UP001219933">
    <property type="component" value="Chromosome 1"/>
</dbReference>
<dbReference type="EMBL" id="CP119877">
    <property type="protein sequence ID" value="WFD34068.1"/>
    <property type="molecule type" value="Genomic_DNA"/>
</dbReference>
<feature type="domain" description="SET" evidence="3">
    <location>
        <begin position="1"/>
        <end position="50"/>
    </location>
</feature>
<organism evidence="5 6">
    <name type="scientific">Malassezia cuniculi</name>
    <dbReference type="NCBI Taxonomy" id="948313"/>
    <lineage>
        <taxon>Eukaryota</taxon>
        <taxon>Fungi</taxon>
        <taxon>Dikarya</taxon>
        <taxon>Basidiomycota</taxon>
        <taxon>Ustilaginomycotina</taxon>
        <taxon>Malasseziomycetes</taxon>
        <taxon>Malasseziales</taxon>
        <taxon>Malasseziaceae</taxon>
        <taxon>Malassezia</taxon>
    </lineage>
</organism>
<dbReference type="AlphaFoldDB" id="A0AAF0ENT9"/>
<evidence type="ECO:0000256" key="2">
    <source>
        <dbReference type="ARBA" id="ARBA00038160"/>
    </source>
</evidence>
<accession>A0AAF0ENT9</accession>
<dbReference type="Pfam" id="PF00383">
    <property type="entry name" value="dCMP_cyt_deam_1"/>
    <property type="match status" value="1"/>
</dbReference>
<evidence type="ECO:0000259" key="3">
    <source>
        <dbReference type="PROSITE" id="PS50280"/>
    </source>
</evidence>
<dbReference type="Gene3D" id="2.170.270.10">
    <property type="entry name" value="SET domain"/>
    <property type="match status" value="1"/>
</dbReference>
<protein>
    <submittedName>
        <fullName evidence="5">tRNA-specific adenosine deaminase subunit tad3</fullName>
    </submittedName>
</protein>
<evidence type="ECO:0000259" key="4">
    <source>
        <dbReference type="PROSITE" id="PS51747"/>
    </source>
</evidence>
<dbReference type="SUPFAM" id="SSF53927">
    <property type="entry name" value="Cytidine deaminase-like"/>
    <property type="match status" value="1"/>
</dbReference>
<evidence type="ECO:0000313" key="6">
    <source>
        <dbReference type="Proteomes" id="UP001219933"/>
    </source>
</evidence>
<dbReference type="GO" id="GO:0005737">
    <property type="term" value="C:cytoplasm"/>
    <property type="evidence" value="ECO:0007669"/>
    <property type="project" value="TreeGrafter"/>
</dbReference>
<name>A0AAF0ENT9_9BASI</name>
<sequence>MALALGLGSLFNHHPTSPNVSFELDKKAMAIRYRTVRPVAPGEELCICYGAGRMWWETDVPDSPPTPVSESHEIAIFGEIALDEPDTLRPASIPSSYTAPLWRVTASPDPNTLVLETSMAWAIDVPPRASAALVRAMRKLTQAKKLKGSDANEPYSIKHLRSFRKASEVIREDGSAGDASLLSALVSMVDAHPDPAELRSLLESAGEDLPADISLYQVRVPSGPAPNRARLEEWMSVWPCVFLPPGAGLAKKNSIPGSDAARAISLVDREADNAMWSAIGRDGVPHAKAVEEALLRCLRNAEHGRASGEAVGVGVYVTSRSFGEGDTQLEPIDVDAWDTRTSERHPLRHAVPNAVRKVAALRKERDHKSDAANGQDYLLTGLTLFVTHEPCAYCAMALIHSRVRTVFFVQPSPGSGGFCGTQAGVGGQPQCDGTEDGVA</sequence>
<dbReference type="InterPro" id="IPR016193">
    <property type="entry name" value="Cytidine_deaminase-like"/>
</dbReference>